<dbReference type="PANTHER" id="PTHR12674">
    <property type="entry name" value="PREFOLDIN SUBUNIT 5"/>
    <property type="match status" value="1"/>
</dbReference>
<dbReference type="GO" id="GO:1990115">
    <property type="term" value="P:RNA polymerase III assembly"/>
    <property type="evidence" value="ECO:0007669"/>
    <property type="project" value="TreeGrafter"/>
</dbReference>
<dbReference type="GO" id="GO:0032968">
    <property type="term" value="P:positive regulation of transcription elongation by RNA polymerase II"/>
    <property type="evidence" value="ECO:0007669"/>
    <property type="project" value="EnsemblFungi"/>
</dbReference>
<proteinExistence type="inferred from homology"/>
<dbReference type="HOGENOM" id="CLU_091867_0_1_1"/>
<dbReference type="CDD" id="cd23157">
    <property type="entry name" value="Prefoldin_5"/>
    <property type="match status" value="1"/>
</dbReference>
<dbReference type="VEuPathDB" id="FungiDB:C5L36_0B00100"/>
<dbReference type="EMBL" id="JQFK01000035">
    <property type="protein sequence ID" value="KGK37503.1"/>
    <property type="molecule type" value="Genomic_DNA"/>
</dbReference>
<feature type="region of interest" description="Disordered" evidence="2">
    <location>
        <begin position="141"/>
        <end position="160"/>
    </location>
</feature>
<dbReference type="GO" id="GO:0007021">
    <property type="term" value="P:tubulin complex assembly"/>
    <property type="evidence" value="ECO:0007669"/>
    <property type="project" value="EnsemblFungi"/>
</dbReference>
<organism evidence="3 4">
    <name type="scientific">Pichia kudriavzevii</name>
    <name type="common">Yeast</name>
    <name type="synonym">Issatchenkia orientalis</name>
    <dbReference type="NCBI Taxonomy" id="4909"/>
    <lineage>
        <taxon>Eukaryota</taxon>
        <taxon>Fungi</taxon>
        <taxon>Dikarya</taxon>
        <taxon>Ascomycota</taxon>
        <taxon>Saccharomycotina</taxon>
        <taxon>Pichiomycetes</taxon>
        <taxon>Pichiales</taxon>
        <taxon>Pichiaceae</taxon>
        <taxon>Pichia</taxon>
    </lineage>
</organism>
<dbReference type="GO" id="GO:0032153">
    <property type="term" value="C:cell division site"/>
    <property type="evidence" value="ECO:0007669"/>
    <property type="project" value="EnsemblFungi"/>
</dbReference>
<dbReference type="InterPro" id="IPR009053">
    <property type="entry name" value="Prefoldin"/>
</dbReference>
<dbReference type="PANTHER" id="PTHR12674:SF2">
    <property type="entry name" value="PREFOLDIN SUBUNIT 5"/>
    <property type="match status" value="1"/>
</dbReference>
<dbReference type="SUPFAM" id="SSF46579">
    <property type="entry name" value="Prefoldin"/>
    <property type="match status" value="1"/>
</dbReference>
<dbReference type="NCBIfam" id="TIGR00293">
    <property type="entry name" value="prefoldin subunit alpha"/>
    <property type="match status" value="1"/>
</dbReference>
<evidence type="ECO:0000313" key="4">
    <source>
        <dbReference type="Proteomes" id="UP000029867"/>
    </source>
</evidence>
<evidence type="ECO:0000256" key="2">
    <source>
        <dbReference type="SAM" id="MobiDB-lite"/>
    </source>
</evidence>
<comment type="caution">
    <text evidence="3">The sequence shown here is derived from an EMBL/GenBank/DDBJ whole genome shotgun (WGS) entry which is preliminary data.</text>
</comment>
<reference evidence="4" key="1">
    <citation type="journal article" date="2014" name="Microb. Cell Fact.">
        <title>Exploiting Issatchenkia orientalis SD108 for succinic acid production.</title>
        <authorList>
            <person name="Xiao H."/>
            <person name="Shao Z."/>
            <person name="Jiang Y."/>
            <person name="Dole S."/>
            <person name="Zhao H."/>
        </authorList>
    </citation>
    <scope>NUCLEOTIDE SEQUENCE [LARGE SCALE GENOMIC DNA]</scope>
    <source>
        <strain evidence="4">SD108</strain>
    </source>
</reference>
<dbReference type="eggNOG" id="KOG3048">
    <property type="taxonomic scope" value="Eukaryota"/>
</dbReference>
<gene>
    <name evidence="3" type="ORF">JL09_g3377</name>
</gene>
<accession>A0A099NXG4</accession>
<dbReference type="GO" id="GO:0005737">
    <property type="term" value="C:cytoplasm"/>
    <property type="evidence" value="ECO:0007669"/>
    <property type="project" value="EnsemblFungi"/>
</dbReference>
<dbReference type="GO" id="GO:0051286">
    <property type="term" value="C:cell tip"/>
    <property type="evidence" value="ECO:0007669"/>
    <property type="project" value="EnsemblFungi"/>
</dbReference>
<dbReference type="InterPro" id="IPR004127">
    <property type="entry name" value="Prefoldin_subunit_alpha"/>
</dbReference>
<dbReference type="Pfam" id="PF02996">
    <property type="entry name" value="Prefoldin"/>
    <property type="match status" value="1"/>
</dbReference>
<protein>
    <recommendedName>
        <fullName evidence="5">Prefoldin subunit 5</fullName>
    </recommendedName>
</protein>
<dbReference type="AlphaFoldDB" id="A0A099NXG4"/>
<name>A0A099NXG4_PICKU</name>
<evidence type="ECO:0000256" key="1">
    <source>
        <dbReference type="ARBA" id="ARBA00010048"/>
    </source>
</evidence>
<dbReference type="GO" id="GO:0016272">
    <property type="term" value="C:prefoldin complex"/>
    <property type="evidence" value="ECO:0007669"/>
    <property type="project" value="EnsemblFungi"/>
</dbReference>
<dbReference type="GO" id="GO:1990113">
    <property type="term" value="P:RNA polymerase I assembly"/>
    <property type="evidence" value="ECO:0007669"/>
    <property type="project" value="TreeGrafter"/>
</dbReference>
<dbReference type="GO" id="GO:1990114">
    <property type="term" value="P:RNA polymerase II core complex assembly"/>
    <property type="evidence" value="ECO:0007669"/>
    <property type="project" value="TreeGrafter"/>
</dbReference>
<dbReference type="GO" id="GO:0015631">
    <property type="term" value="F:tubulin binding"/>
    <property type="evidence" value="ECO:0007669"/>
    <property type="project" value="EnsemblFungi"/>
</dbReference>
<evidence type="ECO:0008006" key="5">
    <source>
        <dbReference type="Google" id="ProtNLM"/>
    </source>
</evidence>
<dbReference type="Proteomes" id="UP000029867">
    <property type="component" value="Unassembled WGS sequence"/>
</dbReference>
<dbReference type="Gene3D" id="1.10.287.370">
    <property type="match status" value="1"/>
</dbReference>
<dbReference type="GO" id="GO:0006457">
    <property type="term" value="P:protein folding"/>
    <property type="evidence" value="ECO:0007669"/>
    <property type="project" value="InterPro"/>
</dbReference>
<dbReference type="InterPro" id="IPR011599">
    <property type="entry name" value="PFD_alpha_archaea"/>
</dbReference>
<comment type="similarity">
    <text evidence="1">Belongs to the prefoldin subunit alpha family.</text>
</comment>
<feature type="compositionally biased region" description="Low complexity" evidence="2">
    <location>
        <begin position="141"/>
        <end position="151"/>
    </location>
</feature>
<dbReference type="GO" id="GO:0051082">
    <property type="term" value="F:unfolded protein binding"/>
    <property type="evidence" value="ECO:0007669"/>
    <property type="project" value="InterPro"/>
</dbReference>
<sequence length="160" mass="17990">MSVDLNTLQPQQLMAVKQTTQQELAHLQSSYDALNVARKKYKDCISSVNNIVKSGEQEMLVPLTSSLYVRGTNAVDKFKIDIGTGYFVEKDDKEATSFFDKRINKLSSDSGKLQALIEEKLQLLNKINGVIREKIALAQQQQQQQQQQAQQEKAGTQQDA</sequence>
<evidence type="ECO:0000313" key="3">
    <source>
        <dbReference type="EMBL" id="KGK37503.1"/>
    </source>
</evidence>